<comment type="caution">
    <text evidence="2">The sequence shown here is derived from an EMBL/GenBank/DDBJ whole genome shotgun (WGS) entry which is preliminary data.</text>
</comment>
<proteinExistence type="predicted"/>
<sequence>MGHAARDQRGFLDRWNQRRDQQTDIPGTETVGPLVADGSTHRMVPRGPR</sequence>
<accession>A0A2T7SNX8</accession>
<dbReference type="GeneID" id="95544904"/>
<gene>
    <name evidence="2" type="ORF">Y717_11040</name>
</gene>
<feature type="compositionally biased region" description="Basic and acidic residues" evidence="1">
    <location>
        <begin position="1"/>
        <end position="22"/>
    </location>
</feature>
<evidence type="ECO:0000313" key="3">
    <source>
        <dbReference type="Proteomes" id="UP000245992"/>
    </source>
</evidence>
<keyword evidence="3" id="KW-1185">Reference proteome</keyword>
<name>A0A2T7SNX8_9ACTN</name>
<dbReference type="AlphaFoldDB" id="A0A2T7SNX8"/>
<evidence type="ECO:0000256" key="1">
    <source>
        <dbReference type="SAM" id="MobiDB-lite"/>
    </source>
</evidence>
<dbReference type="Proteomes" id="UP000245992">
    <property type="component" value="Unassembled WGS sequence"/>
</dbReference>
<organism evidence="2 3">
    <name type="scientific">Streptomyces scopuliridis RB72</name>
    <dbReference type="NCBI Taxonomy" id="1440053"/>
    <lineage>
        <taxon>Bacteria</taxon>
        <taxon>Bacillati</taxon>
        <taxon>Actinomycetota</taxon>
        <taxon>Actinomycetes</taxon>
        <taxon>Kitasatosporales</taxon>
        <taxon>Streptomycetaceae</taxon>
        <taxon>Streptomyces</taxon>
    </lineage>
</organism>
<feature type="region of interest" description="Disordered" evidence="1">
    <location>
        <begin position="1"/>
        <end position="49"/>
    </location>
</feature>
<reference evidence="2 3" key="1">
    <citation type="submission" date="2013-12" db="EMBL/GenBank/DDBJ databases">
        <title>Annotated genome of Streptomyces scopuliridis.</title>
        <authorList>
            <person name="Olson J.B."/>
        </authorList>
    </citation>
    <scope>NUCLEOTIDE SEQUENCE [LARGE SCALE GENOMIC DNA]</scope>
    <source>
        <strain evidence="2 3">RB72</strain>
    </source>
</reference>
<dbReference type="EMBL" id="AZSP01000385">
    <property type="protein sequence ID" value="PVE04613.1"/>
    <property type="molecule type" value="Genomic_DNA"/>
</dbReference>
<evidence type="ECO:0000313" key="2">
    <source>
        <dbReference type="EMBL" id="PVE04613.1"/>
    </source>
</evidence>
<protein>
    <submittedName>
        <fullName evidence="2">Uncharacterized protein</fullName>
    </submittedName>
</protein>
<dbReference type="RefSeq" id="WP_157848448.1">
    <property type="nucleotide sequence ID" value="NZ_AZSP01000385.1"/>
</dbReference>